<organism evidence="8">
    <name type="scientific">Daucus carota subsp. sativus</name>
    <name type="common">Carrot</name>
    <dbReference type="NCBI Taxonomy" id="79200"/>
    <lineage>
        <taxon>Eukaryota</taxon>
        <taxon>Viridiplantae</taxon>
        <taxon>Streptophyta</taxon>
        <taxon>Embryophyta</taxon>
        <taxon>Tracheophyta</taxon>
        <taxon>Spermatophyta</taxon>
        <taxon>Magnoliopsida</taxon>
        <taxon>eudicotyledons</taxon>
        <taxon>Gunneridae</taxon>
        <taxon>Pentapetalae</taxon>
        <taxon>asterids</taxon>
        <taxon>campanulids</taxon>
        <taxon>Apiales</taxon>
        <taxon>Apiaceae</taxon>
        <taxon>Apioideae</taxon>
        <taxon>Scandiceae</taxon>
        <taxon>Daucinae</taxon>
        <taxon>Daucus</taxon>
        <taxon>Daucus sect. Daucus</taxon>
    </lineage>
</organism>
<dbReference type="EMBL" id="CP093345">
    <property type="protein sequence ID" value="WOG92926.1"/>
    <property type="molecule type" value="Genomic_DNA"/>
</dbReference>
<dbReference type="Proteomes" id="UP000077755">
    <property type="component" value="Chromosome 3"/>
</dbReference>
<evidence type="ECO:0000256" key="1">
    <source>
        <dbReference type="ARBA" id="ARBA00004123"/>
    </source>
</evidence>
<name>A0A161WTH2_DAUCS</name>
<evidence type="ECO:0000256" key="2">
    <source>
        <dbReference type="ARBA" id="ARBA00023015"/>
    </source>
</evidence>
<sequence>MALVKDQRPHDHAQDEKELAHYQQHISSWGMYEFNDGDKSSGGNTNASIITRSSSLSSPSSTNSSGALGVYRAMNNYQQQEEGHSVINFKPCYDNDNYLSQAGHIGSFLSFASDDYSSILDQNQVRGMSNVRLLENINSLQTATSTMEGNLNYGNHESFAWLNSTEATMPPSGIDQELSAEELSMNKRPHTGESMQSLKKQCTTTSKKGKPKPSSTPCASKDPQSIAAKNRRERISERLKTLQDLVPNGSKVDLVTMLEKAISYVKFLQLQVKVLATDELWPVQGGKAPELKQVKDVIDSILASQRDATDSSSK</sequence>
<reference evidence="9" key="2">
    <citation type="submission" date="2022-03" db="EMBL/GenBank/DDBJ databases">
        <title>Draft title - Genomic analysis of global carrot germplasm unveils the trajectory of domestication and the origin of high carotenoid orange carrot.</title>
        <authorList>
            <person name="Iorizzo M."/>
            <person name="Ellison S."/>
            <person name="Senalik D."/>
            <person name="Macko-Podgorni A."/>
            <person name="Grzebelus D."/>
            <person name="Bostan H."/>
            <person name="Rolling W."/>
            <person name="Curaba J."/>
            <person name="Simon P."/>
        </authorList>
    </citation>
    <scope>NUCLEOTIDE SEQUENCE</scope>
    <source>
        <tissue evidence="9">Leaf</tissue>
    </source>
</reference>
<evidence type="ECO:0000259" key="7">
    <source>
        <dbReference type="PROSITE" id="PS50888"/>
    </source>
</evidence>
<dbReference type="AlphaFoldDB" id="A0A161WTH2"/>
<dbReference type="GO" id="GO:0046983">
    <property type="term" value="F:protein dimerization activity"/>
    <property type="evidence" value="ECO:0007669"/>
    <property type="project" value="InterPro"/>
</dbReference>
<dbReference type="STRING" id="79200.A0A161WTH2"/>
<proteinExistence type="predicted"/>
<dbReference type="EMBL" id="LNRQ01000003">
    <property type="protein sequence ID" value="KZN01985.1"/>
    <property type="molecule type" value="Genomic_DNA"/>
</dbReference>
<gene>
    <name evidence="8" type="ORF">DCAR_010739</name>
    <name evidence="9" type="ORF">DCAR_0312204</name>
</gene>
<dbReference type="KEGG" id="dcr:108213860"/>
<dbReference type="Gene3D" id="4.10.280.10">
    <property type="entry name" value="Helix-loop-helix DNA-binding domain"/>
    <property type="match status" value="1"/>
</dbReference>
<evidence type="ECO:0000256" key="6">
    <source>
        <dbReference type="SAM" id="MobiDB-lite"/>
    </source>
</evidence>
<keyword evidence="10" id="KW-1185">Reference proteome</keyword>
<dbReference type="GO" id="GO:0048766">
    <property type="term" value="P:root hair initiation"/>
    <property type="evidence" value="ECO:0007669"/>
    <property type="project" value="UniProtKB-ARBA"/>
</dbReference>
<feature type="compositionally biased region" description="Low complexity" evidence="6">
    <location>
        <begin position="46"/>
        <end position="62"/>
    </location>
</feature>
<dbReference type="PANTHER" id="PTHR45914:SF59">
    <property type="entry name" value="TRANSCRIPTION FACTOR BHLH83-LIKE"/>
    <property type="match status" value="1"/>
</dbReference>
<feature type="region of interest" description="Disordered" evidence="6">
    <location>
        <begin position="1"/>
        <end position="20"/>
    </location>
</feature>
<feature type="domain" description="BHLH" evidence="7">
    <location>
        <begin position="219"/>
        <end position="268"/>
    </location>
</feature>
<feature type="compositionally biased region" description="Polar residues" evidence="6">
    <location>
        <begin position="193"/>
        <end position="202"/>
    </location>
</feature>
<dbReference type="OMA" id="QAFKKQC"/>
<evidence type="ECO:0000256" key="4">
    <source>
        <dbReference type="ARBA" id="ARBA00023163"/>
    </source>
</evidence>
<dbReference type="FunFam" id="4.10.280.10:FF:000046">
    <property type="entry name" value="Transcription factor bHLH83"/>
    <property type="match status" value="1"/>
</dbReference>
<dbReference type="GO" id="GO:0005634">
    <property type="term" value="C:nucleus"/>
    <property type="evidence" value="ECO:0007669"/>
    <property type="project" value="UniProtKB-SubCell"/>
</dbReference>
<accession>A0A161WTH2</accession>
<dbReference type="InterPro" id="IPR036638">
    <property type="entry name" value="HLH_DNA-bd_sf"/>
</dbReference>
<keyword evidence="4" id="KW-0804">Transcription</keyword>
<dbReference type="PROSITE" id="PS50888">
    <property type="entry name" value="BHLH"/>
    <property type="match status" value="1"/>
</dbReference>
<dbReference type="SUPFAM" id="SSF47459">
    <property type="entry name" value="HLH, helix-loop-helix DNA-binding domain"/>
    <property type="match status" value="1"/>
</dbReference>
<evidence type="ECO:0000313" key="9">
    <source>
        <dbReference type="EMBL" id="WOG92926.1"/>
    </source>
</evidence>
<evidence type="ECO:0000256" key="5">
    <source>
        <dbReference type="ARBA" id="ARBA00023242"/>
    </source>
</evidence>
<evidence type="ECO:0000313" key="10">
    <source>
        <dbReference type="Proteomes" id="UP000077755"/>
    </source>
</evidence>
<keyword evidence="2" id="KW-0805">Transcription regulation</keyword>
<reference evidence="8" key="1">
    <citation type="journal article" date="2016" name="Nat. Genet.">
        <title>A high-quality carrot genome assembly provides new insights into carotenoid accumulation and asterid genome evolution.</title>
        <authorList>
            <person name="Iorizzo M."/>
            <person name="Ellison S."/>
            <person name="Senalik D."/>
            <person name="Zeng P."/>
            <person name="Satapoomin P."/>
            <person name="Huang J."/>
            <person name="Bowman M."/>
            <person name="Iovene M."/>
            <person name="Sanseverino W."/>
            <person name="Cavagnaro P."/>
            <person name="Yildiz M."/>
            <person name="Macko-Podgorni A."/>
            <person name="Moranska E."/>
            <person name="Grzebelus E."/>
            <person name="Grzebelus D."/>
            <person name="Ashrafi H."/>
            <person name="Zheng Z."/>
            <person name="Cheng S."/>
            <person name="Spooner D."/>
            <person name="Van Deynze A."/>
            <person name="Simon P."/>
        </authorList>
    </citation>
    <scope>NUCLEOTIDE SEQUENCE [LARGE SCALE GENOMIC DNA]</scope>
    <source>
        <tissue evidence="8">Leaf</tissue>
    </source>
</reference>
<dbReference type="Gramene" id="KZN01985">
    <property type="protein sequence ID" value="KZN01985"/>
    <property type="gene ID" value="DCAR_010739"/>
</dbReference>
<dbReference type="InterPro" id="IPR011598">
    <property type="entry name" value="bHLH_dom"/>
</dbReference>
<feature type="region of interest" description="Disordered" evidence="6">
    <location>
        <begin position="40"/>
        <end position="62"/>
    </location>
</feature>
<dbReference type="GO" id="GO:0003700">
    <property type="term" value="F:DNA-binding transcription factor activity"/>
    <property type="evidence" value="ECO:0007669"/>
    <property type="project" value="InterPro"/>
</dbReference>
<dbReference type="CDD" id="cd11454">
    <property type="entry name" value="bHLH_AtIND_like"/>
    <property type="match status" value="1"/>
</dbReference>
<evidence type="ECO:0000256" key="3">
    <source>
        <dbReference type="ARBA" id="ARBA00023125"/>
    </source>
</evidence>
<dbReference type="SMART" id="SM00353">
    <property type="entry name" value="HLH"/>
    <property type="match status" value="1"/>
</dbReference>
<evidence type="ECO:0000313" key="8">
    <source>
        <dbReference type="EMBL" id="KZN01985.1"/>
    </source>
</evidence>
<dbReference type="InterPro" id="IPR045843">
    <property type="entry name" value="IND-like"/>
</dbReference>
<feature type="region of interest" description="Disordered" evidence="6">
    <location>
        <begin position="188"/>
        <end position="227"/>
    </location>
</feature>
<protein>
    <recommendedName>
        <fullName evidence="7">BHLH domain-containing protein</fullName>
    </recommendedName>
</protein>
<dbReference type="GO" id="GO:0003677">
    <property type="term" value="F:DNA binding"/>
    <property type="evidence" value="ECO:0007669"/>
    <property type="project" value="UniProtKB-KW"/>
</dbReference>
<keyword evidence="5" id="KW-0539">Nucleus</keyword>
<keyword evidence="3" id="KW-0238">DNA-binding</keyword>
<comment type="subcellular location">
    <subcellularLocation>
        <location evidence="1">Nucleus</location>
    </subcellularLocation>
</comment>
<dbReference type="Pfam" id="PF00010">
    <property type="entry name" value="HLH"/>
    <property type="match status" value="1"/>
</dbReference>
<dbReference type="OrthoDB" id="687495at2759"/>
<dbReference type="PANTHER" id="PTHR45914">
    <property type="entry name" value="TRANSCRIPTION FACTOR HEC3-RELATED"/>
    <property type="match status" value="1"/>
</dbReference>